<sequence>MTAQDDDAQAPASETPIQRALRLKQAIINARPKPPRGGRFQREQAASIAAGKSKPWMSR</sequence>
<name>A0A7W8MFY3_9CAUL</name>
<keyword evidence="3" id="KW-1185">Reference proteome</keyword>
<accession>A0A7W8MFY3</accession>
<reference evidence="2 3" key="1">
    <citation type="submission" date="2020-08" db="EMBL/GenBank/DDBJ databases">
        <title>Genomic Encyclopedia of Type Strains, Phase IV (KMG-IV): sequencing the most valuable type-strain genomes for metagenomic binning, comparative biology and taxonomic classification.</title>
        <authorList>
            <person name="Goeker M."/>
        </authorList>
    </citation>
    <scope>NUCLEOTIDE SEQUENCE [LARGE SCALE GENOMIC DNA]</scope>
    <source>
        <strain evidence="2 3">DSM 25335</strain>
    </source>
</reference>
<dbReference type="AlphaFoldDB" id="A0A7W8MFY3"/>
<comment type="caution">
    <text evidence="2">The sequence shown here is derived from an EMBL/GenBank/DDBJ whole genome shotgun (WGS) entry which is preliminary data.</text>
</comment>
<proteinExistence type="predicted"/>
<dbReference type="Proteomes" id="UP000566663">
    <property type="component" value="Unassembled WGS sequence"/>
</dbReference>
<dbReference type="EMBL" id="JACHFZ010000001">
    <property type="protein sequence ID" value="MBB5290592.1"/>
    <property type="molecule type" value="Genomic_DNA"/>
</dbReference>
<evidence type="ECO:0000256" key="1">
    <source>
        <dbReference type="SAM" id="MobiDB-lite"/>
    </source>
</evidence>
<protein>
    <submittedName>
        <fullName evidence="2">Uncharacterized protein</fullName>
    </submittedName>
</protein>
<feature type="region of interest" description="Disordered" evidence="1">
    <location>
        <begin position="29"/>
        <end position="59"/>
    </location>
</feature>
<organism evidence="2 3">
    <name type="scientific">Brevundimonas basaltis</name>
    <dbReference type="NCBI Taxonomy" id="472166"/>
    <lineage>
        <taxon>Bacteria</taxon>
        <taxon>Pseudomonadati</taxon>
        <taxon>Pseudomonadota</taxon>
        <taxon>Alphaproteobacteria</taxon>
        <taxon>Caulobacterales</taxon>
        <taxon>Caulobacteraceae</taxon>
        <taxon>Brevundimonas</taxon>
    </lineage>
</organism>
<dbReference type="RefSeq" id="WP_183251300.1">
    <property type="nucleotide sequence ID" value="NZ_BAAAFF010000003.1"/>
</dbReference>
<evidence type="ECO:0000313" key="3">
    <source>
        <dbReference type="Proteomes" id="UP000566663"/>
    </source>
</evidence>
<evidence type="ECO:0000313" key="2">
    <source>
        <dbReference type="EMBL" id="MBB5290592.1"/>
    </source>
</evidence>
<gene>
    <name evidence="2" type="ORF">HNQ67_000088</name>
</gene>